<dbReference type="OrthoDB" id="560533at2"/>
<evidence type="ECO:0000313" key="2">
    <source>
        <dbReference type="Proteomes" id="UP000003835"/>
    </source>
</evidence>
<dbReference type="EMBL" id="DS989886">
    <property type="protein sequence ID" value="EDX70624.1"/>
    <property type="molecule type" value="Genomic_DNA"/>
</dbReference>
<reference evidence="1 2" key="1">
    <citation type="submission" date="2008-07" db="EMBL/GenBank/DDBJ databases">
        <authorList>
            <person name="Tandeau de Marsac N."/>
            <person name="Ferriera S."/>
            <person name="Johnson J."/>
            <person name="Kravitz S."/>
            <person name="Beeson K."/>
            <person name="Sutton G."/>
            <person name="Rogers Y.-H."/>
            <person name="Friedman R."/>
            <person name="Frazier M."/>
            <person name="Venter J.C."/>
        </authorList>
    </citation>
    <scope>NUCLEOTIDE SEQUENCE [LARGE SCALE GENOMIC DNA]</scope>
    <source>
        <strain evidence="1 2">PCC 7420</strain>
    </source>
</reference>
<dbReference type="STRING" id="118168.MC7420_5999"/>
<dbReference type="HOGENOM" id="CLU_136152_0_0_3"/>
<dbReference type="eggNOG" id="ENOG5030577">
    <property type="taxonomic scope" value="Bacteria"/>
</dbReference>
<keyword evidence="2" id="KW-1185">Reference proteome</keyword>
<sequence>MQYLPDLTNRLHYQGIYPCPICRVGQIQGMPLMDALACEACRHIFVADLEQQLLKMTDRQPPLTWRWNGKNWVGAHLQGVEWGWMTWIFAAAFVILPTTLIGVAAYTFPPTPGSRLAWLPLAWTGLTFLLHFAVIVWLLMEFYQFPLRVYLRTRRRRLLRR</sequence>
<dbReference type="RefSeq" id="WP_006106608.1">
    <property type="nucleotide sequence ID" value="NZ_DS989886.1"/>
</dbReference>
<dbReference type="Proteomes" id="UP000003835">
    <property type="component" value="Unassembled WGS sequence"/>
</dbReference>
<accession>B4W5B7</accession>
<proteinExistence type="predicted"/>
<protein>
    <submittedName>
        <fullName evidence="1">Uncharacterized protein</fullName>
    </submittedName>
</protein>
<evidence type="ECO:0000313" key="1">
    <source>
        <dbReference type="EMBL" id="EDX70624.1"/>
    </source>
</evidence>
<name>B4W5B7_9CYAN</name>
<organism evidence="1 2">
    <name type="scientific">Coleofasciculus chthonoplastes PCC 7420</name>
    <dbReference type="NCBI Taxonomy" id="118168"/>
    <lineage>
        <taxon>Bacteria</taxon>
        <taxon>Bacillati</taxon>
        <taxon>Cyanobacteriota</taxon>
        <taxon>Cyanophyceae</taxon>
        <taxon>Coleofasciculales</taxon>
        <taxon>Coleofasciculaceae</taxon>
        <taxon>Coleofasciculus</taxon>
    </lineage>
</organism>
<dbReference type="AlphaFoldDB" id="B4W5B7"/>
<gene>
    <name evidence="1" type="ORF">MC7420_5999</name>
</gene>